<dbReference type="EMBL" id="AYKF01000079">
    <property type="protein sequence ID" value="ROO29640.1"/>
    <property type="molecule type" value="Genomic_DNA"/>
</dbReference>
<reference evidence="4 5" key="1">
    <citation type="submission" date="2013-10" db="EMBL/GenBank/DDBJ databases">
        <title>Salinisphaera halophila YIM 95161 Genome Sequencing.</title>
        <authorList>
            <person name="Lai Q."/>
            <person name="Li C."/>
            <person name="Shao Z."/>
        </authorList>
    </citation>
    <scope>NUCLEOTIDE SEQUENCE [LARGE SCALE GENOMIC DNA]</scope>
    <source>
        <strain evidence="4 5">YIM 95161</strain>
    </source>
</reference>
<protein>
    <recommendedName>
        <fullName evidence="6">DUF4168 domain-containing protein</fullName>
    </recommendedName>
</protein>
<name>A0A423PVK5_9GAMM</name>
<proteinExistence type="predicted"/>
<keyword evidence="3" id="KW-0732">Signal</keyword>
<evidence type="ECO:0000256" key="2">
    <source>
        <dbReference type="SAM" id="MobiDB-lite"/>
    </source>
</evidence>
<sequence>MALAAIAFSATTAHAQGAAAGGADQQEAQKLMQEYRQKASRLQQIHKETIEANPELADQQEEFEKKVRQAVEDEGYDVEQGQQRVQELAQKMQSGDLEQSERKAVMQDFQAERQEMTQARNKVMQKPEIQSAGQELQEDTLAAMKQQDSNTQDLLDEMDSLRSELQSKMPQQQSGQAPAPGQSPGSG</sequence>
<dbReference type="AlphaFoldDB" id="A0A423PVK5"/>
<evidence type="ECO:0000256" key="1">
    <source>
        <dbReference type="SAM" id="Coils"/>
    </source>
</evidence>
<feature type="region of interest" description="Disordered" evidence="2">
    <location>
        <begin position="112"/>
        <end position="187"/>
    </location>
</feature>
<evidence type="ECO:0000313" key="5">
    <source>
        <dbReference type="Proteomes" id="UP000285123"/>
    </source>
</evidence>
<evidence type="ECO:0000256" key="3">
    <source>
        <dbReference type="SAM" id="SignalP"/>
    </source>
</evidence>
<feature type="compositionally biased region" description="Low complexity" evidence="2">
    <location>
        <begin position="170"/>
        <end position="187"/>
    </location>
</feature>
<evidence type="ECO:0000313" key="4">
    <source>
        <dbReference type="EMBL" id="ROO29640.1"/>
    </source>
</evidence>
<gene>
    <name evidence="4" type="ORF">SAHL_08985</name>
</gene>
<evidence type="ECO:0008006" key="6">
    <source>
        <dbReference type="Google" id="ProtNLM"/>
    </source>
</evidence>
<accession>A0A423PVK5</accession>
<feature type="signal peptide" evidence="3">
    <location>
        <begin position="1"/>
        <end position="15"/>
    </location>
</feature>
<keyword evidence="1" id="KW-0175">Coiled coil</keyword>
<comment type="caution">
    <text evidence="4">The sequence shown here is derived from an EMBL/GenBank/DDBJ whole genome shotgun (WGS) entry which is preliminary data.</text>
</comment>
<feature type="coiled-coil region" evidence="1">
    <location>
        <begin position="25"/>
        <end position="52"/>
    </location>
</feature>
<feature type="chain" id="PRO_5019308763" description="DUF4168 domain-containing protein" evidence="3">
    <location>
        <begin position="16"/>
        <end position="187"/>
    </location>
</feature>
<dbReference type="Proteomes" id="UP000285123">
    <property type="component" value="Unassembled WGS sequence"/>
</dbReference>
<organism evidence="4 5">
    <name type="scientific">Salinisphaera orenii YIM 95161</name>
    <dbReference type="NCBI Taxonomy" id="1051139"/>
    <lineage>
        <taxon>Bacteria</taxon>
        <taxon>Pseudomonadati</taxon>
        <taxon>Pseudomonadota</taxon>
        <taxon>Gammaproteobacteria</taxon>
        <taxon>Salinisphaerales</taxon>
        <taxon>Salinisphaeraceae</taxon>
        <taxon>Salinisphaera</taxon>
    </lineage>
</organism>